<evidence type="ECO:0000313" key="8">
    <source>
        <dbReference type="EMBL" id="MPW27216.1"/>
    </source>
</evidence>
<protein>
    <recommendedName>
        <fullName evidence="7">Nitroreductase domain-containing protein</fullName>
    </recommendedName>
</protein>
<dbReference type="PANTHER" id="PTHR43673">
    <property type="entry name" value="NAD(P)H NITROREDUCTASE YDGI-RELATED"/>
    <property type="match status" value="1"/>
</dbReference>
<organism evidence="8 9">
    <name type="scientific">Alkalibaculum sporogenes</name>
    <dbReference type="NCBI Taxonomy" id="2655001"/>
    <lineage>
        <taxon>Bacteria</taxon>
        <taxon>Bacillati</taxon>
        <taxon>Bacillota</taxon>
        <taxon>Clostridia</taxon>
        <taxon>Eubacteriales</taxon>
        <taxon>Eubacteriaceae</taxon>
        <taxon>Alkalibaculum</taxon>
    </lineage>
</organism>
<accession>A0A6A7KCT1</accession>
<dbReference type="SUPFAM" id="SSF55469">
    <property type="entry name" value="FMN-dependent nitroreductase-like"/>
    <property type="match status" value="1"/>
</dbReference>
<dbReference type="InterPro" id="IPR000415">
    <property type="entry name" value="Nitroreductase-like"/>
</dbReference>
<dbReference type="Proteomes" id="UP000440004">
    <property type="component" value="Unassembled WGS sequence"/>
</dbReference>
<evidence type="ECO:0000256" key="3">
    <source>
        <dbReference type="ARBA" id="ARBA00022630"/>
    </source>
</evidence>
<evidence type="ECO:0000256" key="1">
    <source>
        <dbReference type="ARBA" id="ARBA00001917"/>
    </source>
</evidence>
<sequence>MEVFIMNVIQALNARHSTRAFLPNQVENEKLTAVLEAAARTPSWANSQPWEVFIATGDTLDRIKSGYQEKYADKTTPTPETPRPVEWSEAAKKRQQQLHPDMVRDCGDAVEQFGLLNRTMFNVPAVIYICMNKVLSQWSLYDIGAYSQSLMLAAIEHGLSTIPAITLVHYPDVLRRELKIADNLKIAIGIAIGYADKENKINDFVSARSHLSEIVHFFD</sequence>
<feature type="region of interest" description="Disordered" evidence="6">
    <location>
        <begin position="67"/>
        <end position="94"/>
    </location>
</feature>
<evidence type="ECO:0000256" key="5">
    <source>
        <dbReference type="ARBA" id="ARBA00023002"/>
    </source>
</evidence>
<dbReference type="Gene3D" id="3.40.109.10">
    <property type="entry name" value="NADH Oxidase"/>
    <property type="match status" value="1"/>
</dbReference>
<keyword evidence="9" id="KW-1185">Reference proteome</keyword>
<dbReference type="PANTHER" id="PTHR43673:SF2">
    <property type="entry name" value="NITROREDUCTASE"/>
    <property type="match status" value="1"/>
</dbReference>
<keyword evidence="3" id="KW-0285">Flavoprotein</keyword>
<keyword evidence="4" id="KW-0288">FMN</keyword>
<dbReference type="GO" id="GO:0016491">
    <property type="term" value="F:oxidoreductase activity"/>
    <property type="evidence" value="ECO:0007669"/>
    <property type="project" value="UniProtKB-KW"/>
</dbReference>
<evidence type="ECO:0000313" key="9">
    <source>
        <dbReference type="Proteomes" id="UP000440004"/>
    </source>
</evidence>
<comment type="caution">
    <text evidence="8">The sequence shown here is derived from an EMBL/GenBank/DDBJ whole genome shotgun (WGS) entry which is preliminary data.</text>
</comment>
<evidence type="ECO:0000256" key="2">
    <source>
        <dbReference type="ARBA" id="ARBA00007118"/>
    </source>
</evidence>
<name>A0A6A7KCT1_9FIRM</name>
<comment type="cofactor">
    <cofactor evidence="1">
        <name>FMN</name>
        <dbReference type="ChEBI" id="CHEBI:58210"/>
    </cofactor>
</comment>
<dbReference type="AlphaFoldDB" id="A0A6A7KCT1"/>
<dbReference type="CDD" id="cd02136">
    <property type="entry name" value="PnbA_NfnB-like"/>
    <property type="match status" value="1"/>
</dbReference>
<evidence type="ECO:0000256" key="4">
    <source>
        <dbReference type="ARBA" id="ARBA00022643"/>
    </source>
</evidence>
<dbReference type="InterPro" id="IPR029479">
    <property type="entry name" value="Nitroreductase"/>
</dbReference>
<proteinExistence type="inferred from homology"/>
<evidence type="ECO:0000259" key="7">
    <source>
        <dbReference type="Pfam" id="PF00881"/>
    </source>
</evidence>
<comment type="similarity">
    <text evidence="2">Belongs to the nitroreductase family.</text>
</comment>
<dbReference type="EMBL" id="WHNX01000048">
    <property type="protein sequence ID" value="MPW27216.1"/>
    <property type="molecule type" value="Genomic_DNA"/>
</dbReference>
<dbReference type="Pfam" id="PF00881">
    <property type="entry name" value="Nitroreductase"/>
    <property type="match status" value="1"/>
</dbReference>
<evidence type="ECO:0000256" key="6">
    <source>
        <dbReference type="SAM" id="MobiDB-lite"/>
    </source>
</evidence>
<feature type="domain" description="Nitroreductase" evidence="7">
    <location>
        <begin position="14"/>
        <end position="194"/>
    </location>
</feature>
<reference evidence="8 9" key="1">
    <citation type="submission" date="2019-10" db="EMBL/GenBank/DDBJ databases">
        <title>Alkalibaculum tamaniensis sp.nov., a new alkaliphilic acetogen, isolated on methoxylated aromatics from a mud volcano.</title>
        <authorList>
            <person name="Khomyakova M.A."/>
            <person name="Merkel A.Y."/>
            <person name="Bonch-Osmolovskaya E.A."/>
            <person name="Slobodkin A.I."/>
        </authorList>
    </citation>
    <scope>NUCLEOTIDE SEQUENCE [LARGE SCALE GENOMIC DNA]</scope>
    <source>
        <strain evidence="8 9">M08DMB</strain>
    </source>
</reference>
<gene>
    <name evidence="8" type="ORF">GC105_15715</name>
</gene>
<keyword evidence="5" id="KW-0560">Oxidoreductase</keyword>